<dbReference type="SUPFAM" id="SSF52172">
    <property type="entry name" value="CheY-like"/>
    <property type="match status" value="1"/>
</dbReference>
<dbReference type="AlphaFoldDB" id="A0A366LCX7"/>
<sequence length="145" mass="15473">MIRVLLADDEELSSTLRMLLQLEPDIRVVTQVSRADAIPSAMIKHCPDVMVLGVGMLGTEGLTAANLYNNRHCRIILSMSIGTPGLLRDAMAVGISGFLDNSSAEDLVQAIHRVHEGGRYIDTDLAAGSMGTGDGLSALGRDARR</sequence>
<organism evidence="2 3">
    <name type="scientific">Spongiactinospora rosea</name>
    <dbReference type="NCBI Taxonomy" id="2248750"/>
    <lineage>
        <taxon>Bacteria</taxon>
        <taxon>Bacillati</taxon>
        <taxon>Actinomycetota</taxon>
        <taxon>Actinomycetes</taxon>
        <taxon>Streptosporangiales</taxon>
        <taxon>Streptosporangiaceae</taxon>
        <taxon>Spongiactinospora</taxon>
    </lineage>
</organism>
<accession>A0A366LCX7</accession>
<dbReference type="Gene3D" id="3.40.50.2300">
    <property type="match status" value="1"/>
</dbReference>
<keyword evidence="3" id="KW-1185">Reference proteome</keyword>
<dbReference type="SMART" id="SM00448">
    <property type="entry name" value="REC"/>
    <property type="match status" value="1"/>
</dbReference>
<gene>
    <name evidence="2" type="ORF">DP939_45015</name>
</gene>
<dbReference type="OrthoDB" id="9808843at2"/>
<comment type="caution">
    <text evidence="2">The sequence shown here is derived from an EMBL/GenBank/DDBJ whole genome shotgun (WGS) entry which is preliminary data.</text>
</comment>
<feature type="domain" description="Response regulatory" evidence="1">
    <location>
        <begin position="2"/>
        <end position="111"/>
    </location>
</feature>
<evidence type="ECO:0000259" key="1">
    <source>
        <dbReference type="SMART" id="SM00448"/>
    </source>
</evidence>
<dbReference type="GO" id="GO:0003677">
    <property type="term" value="F:DNA binding"/>
    <property type="evidence" value="ECO:0007669"/>
    <property type="project" value="UniProtKB-KW"/>
</dbReference>
<evidence type="ECO:0000313" key="2">
    <source>
        <dbReference type="EMBL" id="RBQ11630.1"/>
    </source>
</evidence>
<evidence type="ECO:0000313" key="3">
    <source>
        <dbReference type="Proteomes" id="UP000253303"/>
    </source>
</evidence>
<dbReference type="InterPro" id="IPR011006">
    <property type="entry name" value="CheY-like_superfamily"/>
</dbReference>
<dbReference type="RefSeq" id="WP_113986945.1">
    <property type="nucleotide sequence ID" value="NZ_QMEY01000059.1"/>
</dbReference>
<keyword evidence="2" id="KW-0238">DNA-binding</keyword>
<dbReference type="Proteomes" id="UP000253303">
    <property type="component" value="Unassembled WGS sequence"/>
</dbReference>
<reference evidence="2 3" key="1">
    <citation type="submission" date="2018-06" db="EMBL/GenBank/DDBJ databases">
        <title>Sphaerisporangium craniellae sp. nov., isolated from a marine sponge in the South China Sea.</title>
        <authorList>
            <person name="Li L."/>
        </authorList>
    </citation>
    <scope>NUCLEOTIDE SEQUENCE [LARGE SCALE GENOMIC DNA]</scope>
    <source>
        <strain evidence="2 3">LHW63015</strain>
    </source>
</reference>
<dbReference type="EMBL" id="QMEY01000059">
    <property type="protein sequence ID" value="RBQ11630.1"/>
    <property type="molecule type" value="Genomic_DNA"/>
</dbReference>
<dbReference type="InterPro" id="IPR001789">
    <property type="entry name" value="Sig_transdc_resp-reg_receiver"/>
</dbReference>
<dbReference type="GO" id="GO:0000160">
    <property type="term" value="P:phosphorelay signal transduction system"/>
    <property type="evidence" value="ECO:0007669"/>
    <property type="project" value="InterPro"/>
</dbReference>
<protein>
    <submittedName>
        <fullName evidence="2">DNA-binding response regulator</fullName>
    </submittedName>
</protein>
<name>A0A366LCX7_9ACTN</name>
<proteinExistence type="predicted"/>